<organism evidence="1 2">
    <name type="scientific">Pedobacter chitinilyticus</name>
    <dbReference type="NCBI Taxonomy" id="2233776"/>
    <lineage>
        <taxon>Bacteria</taxon>
        <taxon>Pseudomonadati</taxon>
        <taxon>Bacteroidota</taxon>
        <taxon>Sphingobacteriia</taxon>
        <taxon>Sphingobacteriales</taxon>
        <taxon>Sphingobacteriaceae</taxon>
        <taxon>Pedobacter</taxon>
    </lineage>
</organism>
<evidence type="ECO:0000313" key="2">
    <source>
        <dbReference type="Proteomes" id="UP000284120"/>
    </source>
</evidence>
<keyword evidence="2" id="KW-1185">Reference proteome</keyword>
<dbReference type="Proteomes" id="UP000284120">
    <property type="component" value="Unassembled WGS sequence"/>
</dbReference>
<dbReference type="AlphaFoldDB" id="A0A443Z252"/>
<gene>
    <name evidence="1" type="ORF">DPV69_04550</name>
</gene>
<dbReference type="RefSeq" id="WP_113646101.1">
    <property type="nucleotide sequence ID" value="NZ_QMHN01000001.1"/>
</dbReference>
<evidence type="ECO:0000313" key="1">
    <source>
        <dbReference type="EMBL" id="RWU10614.1"/>
    </source>
</evidence>
<comment type="caution">
    <text evidence="1">The sequence shown here is derived from an EMBL/GenBank/DDBJ whole genome shotgun (WGS) entry which is preliminary data.</text>
</comment>
<sequence length="124" mass="13699">MKHPFTPEGIAAWQQSLQPLTQQQLQELASQITANFKIWLANTFILEPSQLNYLKSINAYFLQLLAAQLAFAVANKLNIKLTKPQSSALRGTKLIRDKSTLQANADGQGNVNASGEVVIEILYS</sequence>
<protein>
    <submittedName>
        <fullName evidence="1">Uncharacterized protein</fullName>
    </submittedName>
</protein>
<dbReference type="EMBL" id="SAYW01000001">
    <property type="protein sequence ID" value="RWU10614.1"/>
    <property type="molecule type" value="Genomic_DNA"/>
</dbReference>
<reference evidence="1 2" key="1">
    <citation type="submission" date="2018-06" db="EMBL/GenBank/DDBJ databases">
        <title>Pedobacter endophyticus sp. nov., an endophytic bacterium isolated from a leaf of Triticum aestivum.</title>
        <authorList>
            <person name="Zhang L."/>
        </authorList>
    </citation>
    <scope>NUCLEOTIDE SEQUENCE [LARGE SCALE GENOMIC DNA]</scope>
    <source>
        <strain evidence="1 2">CM134L-2</strain>
    </source>
</reference>
<name>A0A443Z252_9SPHI</name>
<accession>A0A443Z252</accession>
<proteinExistence type="predicted"/>